<evidence type="ECO:0000313" key="3">
    <source>
        <dbReference type="EMBL" id="RDX39563.1"/>
    </source>
</evidence>
<evidence type="ECO:0000256" key="2">
    <source>
        <dbReference type="ARBA" id="ARBA00023172"/>
    </source>
</evidence>
<dbReference type="GO" id="GO:0003677">
    <property type="term" value="F:DNA binding"/>
    <property type="evidence" value="ECO:0007669"/>
    <property type="project" value="UniProtKB-KW"/>
</dbReference>
<dbReference type="Gene3D" id="1.10.443.10">
    <property type="entry name" value="Intergrase catalytic core"/>
    <property type="match status" value="1"/>
</dbReference>
<protein>
    <recommendedName>
        <fullName evidence="5">DNA breaking-rejoining enzyme</fullName>
    </recommendedName>
</protein>
<dbReference type="SUPFAM" id="SSF47823">
    <property type="entry name" value="lambda integrase-like, N-terminal domain"/>
    <property type="match status" value="1"/>
</dbReference>
<dbReference type="PANTHER" id="PTHR34605:SF3">
    <property type="entry name" value="P CELL-TYPE AGGLUTINATION PROTEIN MAP4-LIKE-RELATED"/>
    <property type="match status" value="1"/>
</dbReference>
<dbReference type="InterPro" id="IPR010998">
    <property type="entry name" value="Integrase_recombinase_N"/>
</dbReference>
<dbReference type="OrthoDB" id="5598396at2759"/>
<dbReference type="PANTHER" id="PTHR34605">
    <property type="entry name" value="PHAGE_INTEGRASE DOMAIN-CONTAINING PROTEIN"/>
    <property type="match status" value="1"/>
</dbReference>
<keyword evidence="4" id="KW-1185">Reference proteome</keyword>
<dbReference type="GO" id="GO:0015074">
    <property type="term" value="P:DNA integration"/>
    <property type="evidence" value="ECO:0007669"/>
    <property type="project" value="InterPro"/>
</dbReference>
<organism evidence="3 4">
    <name type="scientific">Lentinus brumalis</name>
    <dbReference type="NCBI Taxonomy" id="2498619"/>
    <lineage>
        <taxon>Eukaryota</taxon>
        <taxon>Fungi</taxon>
        <taxon>Dikarya</taxon>
        <taxon>Basidiomycota</taxon>
        <taxon>Agaricomycotina</taxon>
        <taxon>Agaricomycetes</taxon>
        <taxon>Polyporales</taxon>
        <taxon>Polyporaceae</taxon>
        <taxon>Lentinus</taxon>
    </lineage>
</organism>
<dbReference type="InterPro" id="IPR013762">
    <property type="entry name" value="Integrase-like_cat_sf"/>
</dbReference>
<dbReference type="AlphaFoldDB" id="A0A371CH15"/>
<keyword evidence="1" id="KW-0238">DNA-binding</keyword>
<name>A0A371CH15_9APHY</name>
<dbReference type="EMBL" id="KZ857749">
    <property type="protein sequence ID" value="RDX39563.1"/>
    <property type="molecule type" value="Genomic_DNA"/>
</dbReference>
<sequence>MTTRPARPRRPERQPWSLERLLHERALALEHALDKSTHSSYSSALRSYLSFCDRQHFTIEPTEQTLSLYVIYECHHIEPRSVDSYLSGICSELEPFYPNVRKIRSSNLVSRTLRGGKRLYSQPVKRKRALTSDDIDLVFERLHCSTKYDDLLFLTQLLTGFYALMRLGELVWPDRHDLRSFTKVSRRTTVLLTTHSFEFTLRTHKSDRQFSGDSVLVHDDSLAGPRVVELFKTYLALRDSAFPCRAELWLRHDGSIPTRSWFIRQLRTMFLDDPLVCGHSMRAGGATALALAGVSGSLIQATGRWSSSAWELYVRKHPVLMQALALAEQRQPQPRV</sequence>
<gene>
    <name evidence="3" type="ORF">OH76DRAFT_1523248</name>
</gene>
<dbReference type="STRING" id="139420.A0A371CH15"/>
<dbReference type="SUPFAM" id="SSF56349">
    <property type="entry name" value="DNA breaking-rejoining enzymes"/>
    <property type="match status" value="1"/>
</dbReference>
<dbReference type="GO" id="GO:0006310">
    <property type="term" value="P:DNA recombination"/>
    <property type="evidence" value="ECO:0007669"/>
    <property type="project" value="UniProtKB-KW"/>
</dbReference>
<reference evidence="3 4" key="1">
    <citation type="journal article" date="2018" name="Biotechnol. Biofuels">
        <title>Integrative visual omics of the white-rot fungus Polyporus brumalis exposes the biotechnological potential of its oxidative enzymes for delignifying raw plant biomass.</title>
        <authorList>
            <person name="Miyauchi S."/>
            <person name="Rancon A."/>
            <person name="Drula E."/>
            <person name="Hage H."/>
            <person name="Chaduli D."/>
            <person name="Favel A."/>
            <person name="Grisel S."/>
            <person name="Henrissat B."/>
            <person name="Herpoel-Gimbert I."/>
            <person name="Ruiz-Duenas F.J."/>
            <person name="Chevret D."/>
            <person name="Hainaut M."/>
            <person name="Lin J."/>
            <person name="Wang M."/>
            <person name="Pangilinan J."/>
            <person name="Lipzen A."/>
            <person name="Lesage-Meessen L."/>
            <person name="Navarro D."/>
            <person name="Riley R."/>
            <person name="Grigoriev I.V."/>
            <person name="Zhou S."/>
            <person name="Raouche S."/>
            <person name="Rosso M.N."/>
        </authorList>
    </citation>
    <scope>NUCLEOTIDE SEQUENCE [LARGE SCALE GENOMIC DNA]</scope>
    <source>
        <strain evidence="3 4">BRFM 1820</strain>
    </source>
</reference>
<dbReference type="InterPro" id="IPR011010">
    <property type="entry name" value="DNA_brk_join_enz"/>
</dbReference>
<dbReference type="Gene3D" id="1.10.150.130">
    <property type="match status" value="1"/>
</dbReference>
<evidence type="ECO:0000256" key="1">
    <source>
        <dbReference type="ARBA" id="ARBA00023125"/>
    </source>
</evidence>
<dbReference type="InterPro" id="IPR052925">
    <property type="entry name" value="Phage_Integrase-like_Recomb"/>
</dbReference>
<proteinExistence type="predicted"/>
<keyword evidence="2" id="KW-0233">DNA recombination</keyword>
<accession>A0A371CH15</accession>
<dbReference type="Proteomes" id="UP000256964">
    <property type="component" value="Unassembled WGS sequence"/>
</dbReference>
<evidence type="ECO:0008006" key="5">
    <source>
        <dbReference type="Google" id="ProtNLM"/>
    </source>
</evidence>
<evidence type="ECO:0000313" key="4">
    <source>
        <dbReference type="Proteomes" id="UP000256964"/>
    </source>
</evidence>